<accession>A0ABR4Q316</accession>
<evidence type="ECO:0000313" key="1">
    <source>
        <dbReference type="EMBL" id="KAL5103712.1"/>
    </source>
</evidence>
<comment type="caution">
    <text evidence="2">The sequence shown here is derived from an EMBL/GenBank/DDBJ whole genome shotgun (WGS) entry which is preliminary data.</text>
</comment>
<evidence type="ECO:0000313" key="2">
    <source>
        <dbReference type="EMBL" id="KAL5103733.1"/>
    </source>
</evidence>
<keyword evidence="3" id="KW-1185">Reference proteome</keyword>
<proteinExistence type="predicted"/>
<dbReference type="EMBL" id="JAKROA010000016">
    <property type="protein sequence ID" value="KAL5103712.1"/>
    <property type="molecule type" value="Genomic_DNA"/>
</dbReference>
<dbReference type="EMBL" id="JAKROA010000016">
    <property type="protein sequence ID" value="KAL5103733.1"/>
    <property type="molecule type" value="Genomic_DNA"/>
</dbReference>
<name>A0ABR4Q316_9CEST</name>
<evidence type="ECO:0000313" key="3">
    <source>
        <dbReference type="Proteomes" id="UP001651158"/>
    </source>
</evidence>
<gene>
    <name evidence="1" type="ORF">TcWFU_005366</name>
    <name evidence="2" type="ORF">TcWFU_006521</name>
</gene>
<organism evidence="2 3">
    <name type="scientific">Taenia crassiceps</name>
    <dbReference type="NCBI Taxonomy" id="6207"/>
    <lineage>
        <taxon>Eukaryota</taxon>
        <taxon>Metazoa</taxon>
        <taxon>Spiralia</taxon>
        <taxon>Lophotrochozoa</taxon>
        <taxon>Platyhelminthes</taxon>
        <taxon>Cestoda</taxon>
        <taxon>Eucestoda</taxon>
        <taxon>Cyclophyllidea</taxon>
        <taxon>Taeniidae</taxon>
        <taxon>Taenia</taxon>
    </lineage>
</organism>
<protein>
    <submittedName>
        <fullName evidence="2">Uncharacterized protein</fullName>
    </submittedName>
</protein>
<reference evidence="2 3" key="1">
    <citation type="journal article" date="2022" name="Front. Cell. Infect. Microbiol.">
        <title>The Genomes of Two Strains of Taenia crassiceps the Animal Model for the Study of Human Cysticercosis.</title>
        <authorList>
            <person name="Bobes R.J."/>
            <person name="Estrada K."/>
            <person name="Rios-Valencia D.G."/>
            <person name="Calderon-Gallegos A."/>
            <person name="de la Torre P."/>
            <person name="Carrero J.C."/>
            <person name="Sanchez-Flores A."/>
            <person name="Laclette J.P."/>
        </authorList>
    </citation>
    <scope>NUCLEOTIDE SEQUENCE [LARGE SCALE GENOMIC DNA]</scope>
    <source>
        <strain evidence="2">WFUcys</strain>
    </source>
</reference>
<dbReference type="Proteomes" id="UP001651158">
    <property type="component" value="Unassembled WGS sequence"/>
</dbReference>
<sequence>MVLTDGSKIGQRKLQREMQLKRRGKLFAAQPRIFAFQAVTEKAEQESSSTALSQWRYFVLIGLKCTSIARALQSTTGQWKRHGIQRRSSMQVQQCTVLKATPRHATPPGHRAASA</sequence>
<reference evidence="2" key="2">
    <citation type="submission" date="2024-12" db="EMBL/GenBank/DDBJ databases">
        <authorList>
            <person name="Estrada K."/>
            <person name="Bobes R.J."/>
            <person name="Sanchez-Flores A."/>
            <person name="Laclette J.P."/>
        </authorList>
    </citation>
    <scope>NUCLEOTIDE SEQUENCE</scope>
    <source>
        <strain evidence="2">WFUcys</strain>
        <tissue evidence="2">Peritoneal cavity of infected mice</tissue>
    </source>
</reference>